<dbReference type="AlphaFoldDB" id="A0A4C1V5G7"/>
<comment type="caution">
    <text evidence="4">The sequence shown here is derived from an EMBL/GenBank/DDBJ whole genome shotgun (WGS) entry which is preliminary data.</text>
</comment>
<accession>A0A4C1V5G7</accession>
<gene>
    <name evidence="4" type="ORF">EVAR_5208_1</name>
</gene>
<evidence type="ECO:0000259" key="3">
    <source>
        <dbReference type="PROSITE" id="PS50923"/>
    </source>
</evidence>
<evidence type="ECO:0000313" key="5">
    <source>
        <dbReference type="Proteomes" id="UP000299102"/>
    </source>
</evidence>
<dbReference type="InterPro" id="IPR043504">
    <property type="entry name" value="Peptidase_S1_PA_chymotrypsin"/>
</dbReference>
<dbReference type="Gene3D" id="2.40.10.10">
    <property type="entry name" value="Trypsin-like serine proteases"/>
    <property type="match status" value="1"/>
</dbReference>
<feature type="domain" description="Sushi" evidence="3">
    <location>
        <begin position="149"/>
        <end position="213"/>
    </location>
</feature>
<dbReference type="EMBL" id="BGZK01000271">
    <property type="protein sequence ID" value="GBP33254.1"/>
    <property type="molecule type" value="Genomic_DNA"/>
</dbReference>
<dbReference type="InterPro" id="IPR035976">
    <property type="entry name" value="Sushi/SCR/CCP_sf"/>
</dbReference>
<reference evidence="4 5" key="1">
    <citation type="journal article" date="2019" name="Commun. Biol.">
        <title>The bagworm genome reveals a unique fibroin gene that provides high tensile strength.</title>
        <authorList>
            <person name="Kono N."/>
            <person name="Nakamura H."/>
            <person name="Ohtoshi R."/>
            <person name="Tomita M."/>
            <person name="Numata K."/>
            <person name="Arakawa K."/>
        </authorList>
    </citation>
    <scope>NUCLEOTIDE SEQUENCE [LARGE SCALE GENOMIC DNA]</scope>
</reference>
<proteinExistence type="predicted"/>
<dbReference type="InterPro" id="IPR009003">
    <property type="entry name" value="Peptidase_S1_PA"/>
</dbReference>
<dbReference type="Gene3D" id="2.10.70.10">
    <property type="entry name" value="Complement Module, domain 1"/>
    <property type="match status" value="1"/>
</dbReference>
<dbReference type="SUPFAM" id="SSF50494">
    <property type="entry name" value="Trypsin-like serine proteases"/>
    <property type="match status" value="1"/>
</dbReference>
<keyword evidence="1" id="KW-1015">Disulfide bond</keyword>
<keyword evidence="2" id="KW-0768">Sushi</keyword>
<name>A0A4C1V5G7_EUMVA</name>
<evidence type="ECO:0000256" key="2">
    <source>
        <dbReference type="PROSITE-ProRule" id="PRU00302"/>
    </source>
</evidence>
<dbReference type="Proteomes" id="UP000299102">
    <property type="component" value="Unassembled WGS sequence"/>
</dbReference>
<dbReference type="OrthoDB" id="2019384at2759"/>
<sequence length="333" mass="37271">MLIRGSASVHTKLVYQVSDICASSEKRAPAEINSNESAKKSCKLPPYPENGGYVVVEEPNARPGDVFDNISLVQYVNADEEHLVELKNFVCTAGRWSLKIYKYESEKMYFNTSWCRLFESSALIRQWTESRGRTSLVECFKQRFRSSAGTCTLPPYPAGGSYTVVNKPNAVPGNVFESAHLLYSCSKRRVLYGNKDVYCFNNAWSSKTPNCVKCGVSTAGTEIAVAKGRPANPKEITWQVAIYDKNFKPFKHICGGSVIASNLVISGMCTVLILEELANNCVLILKTFFQKRFPVATLQRRDWWFCDGFNNDIVFSSSSGILKKFDTLTLQCL</sequence>
<keyword evidence="5" id="KW-1185">Reference proteome</keyword>
<organism evidence="4 5">
    <name type="scientific">Eumeta variegata</name>
    <name type="common">Bagworm moth</name>
    <name type="synonym">Eumeta japonica</name>
    <dbReference type="NCBI Taxonomy" id="151549"/>
    <lineage>
        <taxon>Eukaryota</taxon>
        <taxon>Metazoa</taxon>
        <taxon>Ecdysozoa</taxon>
        <taxon>Arthropoda</taxon>
        <taxon>Hexapoda</taxon>
        <taxon>Insecta</taxon>
        <taxon>Pterygota</taxon>
        <taxon>Neoptera</taxon>
        <taxon>Endopterygota</taxon>
        <taxon>Lepidoptera</taxon>
        <taxon>Glossata</taxon>
        <taxon>Ditrysia</taxon>
        <taxon>Tineoidea</taxon>
        <taxon>Psychidae</taxon>
        <taxon>Oiketicinae</taxon>
        <taxon>Eumeta</taxon>
    </lineage>
</organism>
<comment type="caution">
    <text evidence="2">Lacks conserved residue(s) required for the propagation of feature annotation.</text>
</comment>
<protein>
    <recommendedName>
        <fullName evidence="3">Sushi domain-containing protein</fullName>
    </recommendedName>
</protein>
<dbReference type="SUPFAM" id="SSF57535">
    <property type="entry name" value="Complement control module/SCR domain"/>
    <property type="match status" value="1"/>
</dbReference>
<dbReference type="InterPro" id="IPR000436">
    <property type="entry name" value="Sushi_SCR_CCP_dom"/>
</dbReference>
<dbReference type="PROSITE" id="PS50923">
    <property type="entry name" value="SUSHI"/>
    <property type="match status" value="1"/>
</dbReference>
<evidence type="ECO:0000313" key="4">
    <source>
        <dbReference type="EMBL" id="GBP33254.1"/>
    </source>
</evidence>
<evidence type="ECO:0000256" key="1">
    <source>
        <dbReference type="ARBA" id="ARBA00023157"/>
    </source>
</evidence>